<proteinExistence type="predicted"/>
<gene>
    <name evidence="1" type="ORF">BPO_p0002</name>
</gene>
<dbReference type="EMBL" id="CP136427">
    <property type="protein sequence ID" value="WOC53085.1"/>
    <property type="molecule type" value="Genomic_DNA"/>
</dbReference>
<protein>
    <submittedName>
        <fullName evidence="1">Uncharacterized protein</fullName>
    </submittedName>
</protein>
<dbReference type="Proteomes" id="UP001432059">
    <property type="component" value="Plasmid pQD2021"/>
</dbReference>
<organism evidence="1 2">
    <name type="scientific">Bergeyella porcorum</name>
    <dbReference type="NCBI Taxonomy" id="1735111"/>
    <lineage>
        <taxon>Bacteria</taxon>
        <taxon>Pseudomonadati</taxon>
        <taxon>Bacteroidota</taxon>
        <taxon>Flavobacteriia</taxon>
        <taxon>Flavobacteriales</taxon>
        <taxon>Weeksellaceae</taxon>
        <taxon>Bergeyella</taxon>
    </lineage>
</organism>
<sequence>MAGVEIENARKKIGLNERFKTIDELYHYHTTKKEVFEHLDEIVRRRRI</sequence>
<keyword evidence="1" id="KW-0614">Plasmid</keyword>
<dbReference type="AlphaFoldDB" id="A0AAU0F5B4"/>
<keyword evidence="2" id="KW-1185">Reference proteome</keyword>
<evidence type="ECO:0000313" key="2">
    <source>
        <dbReference type="Proteomes" id="UP001432059"/>
    </source>
</evidence>
<dbReference type="KEGG" id="bpor:BPO_p0002"/>
<reference evidence="1" key="1">
    <citation type="submission" date="2023-10" db="EMBL/GenBank/DDBJ databases">
        <title>Characterization and whole genome sequencing of a novel strain of Bergeyella porcorum QD2021 isolated from pig.</title>
        <authorList>
            <person name="Liu G."/>
            <person name="Chen C."/>
            <person name="Han X."/>
        </authorList>
    </citation>
    <scope>NUCLEOTIDE SEQUENCE</scope>
    <source>
        <strain evidence="1">QD2021</strain>
        <plasmid evidence="1">pQD2021</plasmid>
    </source>
</reference>
<dbReference type="RefSeq" id="WP_327985406.1">
    <property type="nucleotide sequence ID" value="NZ_CP136427.1"/>
</dbReference>
<geneLocation type="plasmid" evidence="1 2">
    <name>pQD2021</name>
</geneLocation>
<evidence type="ECO:0000313" key="1">
    <source>
        <dbReference type="EMBL" id="WOC53085.1"/>
    </source>
</evidence>
<accession>A0AAU0F5B4</accession>
<name>A0AAU0F5B4_9FLAO</name>